<comment type="caution">
    <text evidence="2">The sequence shown here is derived from an EMBL/GenBank/DDBJ whole genome shotgun (WGS) entry which is preliminary data.</text>
</comment>
<organism evidence="2 3">
    <name type="scientific">Novosphingobium umbonatum</name>
    <dbReference type="NCBI Taxonomy" id="1908524"/>
    <lineage>
        <taxon>Bacteria</taxon>
        <taxon>Pseudomonadati</taxon>
        <taxon>Pseudomonadota</taxon>
        <taxon>Alphaproteobacteria</taxon>
        <taxon>Sphingomonadales</taxon>
        <taxon>Sphingomonadaceae</taxon>
        <taxon>Novosphingobium</taxon>
    </lineage>
</organism>
<dbReference type="Gene3D" id="2.160.20.10">
    <property type="entry name" value="Single-stranded right-handed beta-helix, Pectin lyase-like"/>
    <property type="match status" value="2"/>
</dbReference>
<keyword evidence="1" id="KW-0732">Signal</keyword>
<accession>A0A3S3TSJ7</accession>
<proteinExistence type="predicted"/>
<dbReference type="SMART" id="SM00710">
    <property type="entry name" value="PbH1"/>
    <property type="match status" value="4"/>
</dbReference>
<gene>
    <name evidence="2" type="ORF">EOE18_00200</name>
</gene>
<dbReference type="InterPro" id="IPR006626">
    <property type="entry name" value="PbH1"/>
</dbReference>
<feature type="signal peptide" evidence="1">
    <location>
        <begin position="1"/>
        <end position="18"/>
    </location>
</feature>
<evidence type="ECO:0000313" key="3">
    <source>
        <dbReference type="Proteomes" id="UP000282837"/>
    </source>
</evidence>
<dbReference type="AlphaFoldDB" id="A0A3S3TSJ7"/>
<feature type="chain" id="PRO_5018653973" evidence="1">
    <location>
        <begin position="19"/>
        <end position="485"/>
    </location>
</feature>
<evidence type="ECO:0000313" key="2">
    <source>
        <dbReference type="EMBL" id="RVU07555.1"/>
    </source>
</evidence>
<dbReference type="InterPro" id="IPR012334">
    <property type="entry name" value="Pectin_lyas_fold"/>
</dbReference>
<keyword evidence="3" id="KW-1185">Reference proteome</keyword>
<protein>
    <submittedName>
        <fullName evidence="2">Right-handed parallel beta-helix repeat-containing protein</fullName>
    </submittedName>
</protein>
<name>A0A3S3TSJ7_9SPHN</name>
<reference evidence="2 3" key="1">
    <citation type="submission" date="2019-01" db="EMBL/GenBank/DDBJ databases">
        <authorList>
            <person name="Chen W.-M."/>
        </authorList>
    </citation>
    <scope>NUCLEOTIDE SEQUENCE [LARGE SCALE GENOMIC DNA]</scope>
    <source>
        <strain evidence="2 3">FSY-9</strain>
    </source>
</reference>
<dbReference type="SUPFAM" id="SSF51126">
    <property type="entry name" value="Pectin lyase-like"/>
    <property type="match status" value="1"/>
</dbReference>
<dbReference type="EMBL" id="SACO01000001">
    <property type="protein sequence ID" value="RVU07555.1"/>
    <property type="molecule type" value="Genomic_DNA"/>
</dbReference>
<sequence>MLNRIPALLLTVASPALLTGSPPPVSPDLPELTTCAAPPADQPTRIFYADAQKGDDGGDGSARHPWRSLNAALPRLRAGDALRLRDGDYGPLLLQNRFNPATITIEADIEAGKGAHPHIDRVIIGNASHWRLRGLTIALPDNGQPLPPHSYLVWIGQQHSEIRLENNRLESYPKAGWSQQDYLARTPSGIHENGWPSTGCVYLSGNRLSNVSTGIASINSRLVFITGNQIDRFLHDGIDFGSSHMVITDNRLTNRINAGDAKAVHPDFMQGQPPGAFGPTPTPVADIRIERNFGIVQTTPDLPFAHLADPSFVVQGINIFDGDWTRVVIRNNVIITHAFHGITLMGAHDSQIVNNTVISDGSSERTLPWIGVYPSKPETGSTPSSNVLVANNISSGLHIEAGSRAITVAHNLVLSGFGKARWIYWPMGKDEVMTAQLQPGAYGAGNVIDPRPYAAIFRRHDPATASYDARLKAGPPMIGAFAQTR</sequence>
<evidence type="ECO:0000256" key="1">
    <source>
        <dbReference type="SAM" id="SignalP"/>
    </source>
</evidence>
<dbReference type="Proteomes" id="UP000282837">
    <property type="component" value="Unassembled WGS sequence"/>
</dbReference>
<dbReference type="OrthoDB" id="8450986at2"/>
<dbReference type="InterPro" id="IPR011050">
    <property type="entry name" value="Pectin_lyase_fold/virulence"/>
</dbReference>
<dbReference type="RefSeq" id="WP_127705033.1">
    <property type="nucleotide sequence ID" value="NZ_SACO01000001.1"/>
</dbReference>